<dbReference type="AlphaFoldDB" id="A0A382KX18"/>
<keyword evidence="1" id="KW-1133">Transmembrane helix</keyword>
<feature type="transmembrane region" description="Helical" evidence="1">
    <location>
        <begin position="7"/>
        <end position="30"/>
    </location>
</feature>
<reference evidence="2" key="1">
    <citation type="submission" date="2018-05" db="EMBL/GenBank/DDBJ databases">
        <authorList>
            <person name="Lanie J.A."/>
            <person name="Ng W.-L."/>
            <person name="Kazmierczak K.M."/>
            <person name="Andrzejewski T.M."/>
            <person name="Davidsen T.M."/>
            <person name="Wayne K.J."/>
            <person name="Tettelin H."/>
            <person name="Glass J.I."/>
            <person name="Rusch D."/>
            <person name="Podicherti R."/>
            <person name="Tsui H.-C.T."/>
            <person name="Winkler M.E."/>
        </authorList>
    </citation>
    <scope>NUCLEOTIDE SEQUENCE</scope>
</reference>
<dbReference type="EMBL" id="UINC01082444">
    <property type="protein sequence ID" value="SVC27211.1"/>
    <property type="molecule type" value="Genomic_DNA"/>
</dbReference>
<accession>A0A382KX18</accession>
<protein>
    <submittedName>
        <fullName evidence="2">Uncharacterized protein</fullName>
    </submittedName>
</protein>
<name>A0A382KX18_9ZZZZ</name>
<sequence length="37" mass="4283">MILIIQLITIFIINELIPDFLAFALLFLIYGKNNSLM</sequence>
<keyword evidence="1" id="KW-0472">Membrane</keyword>
<evidence type="ECO:0000256" key="1">
    <source>
        <dbReference type="SAM" id="Phobius"/>
    </source>
</evidence>
<evidence type="ECO:0000313" key="2">
    <source>
        <dbReference type="EMBL" id="SVC27211.1"/>
    </source>
</evidence>
<gene>
    <name evidence="2" type="ORF">METZ01_LOCUS280065</name>
</gene>
<proteinExistence type="predicted"/>
<organism evidence="2">
    <name type="scientific">marine metagenome</name>
    <dbReference type="NCBI Taxonomy" id="408172"/>
    <lineage>
        <taxon>unclassified sequences</taxon>
        <taxon>metagenomes</taxon>
        <taxon>ecological metagenomes</taxon>
    </lineage>
</organism>
<keyword evidence="1" id="KW-0812">Transmembrane</keyword>